<dbReference type="Proteomes" id="UP000317557">
    <property type="component" value="Unassembled WGS sequence"/>
</dbReference>
<dbReference type="GO" id="GO:0005737">
    <property type="term" value="C:cytoplasm"/>
    <property type="evidence" value="ECO:0007669"/>
    <property type="project" value="UniProtKB-SubCell"/>
</dbReference>
<dbReference type="RefSeq" id="WP_185957236.1">
    <property type="nucleotide sequence ID" value="NZ_FXTP01000007.1"/>
</dbReference>
<comment type="subcellular location">
    <subcellularLocation>
        <location evidence="1">Cytoplasm</location>
    </subcellularLocation>
</comment>
<keyword evidence="3" id="KW-0479">Metal-binding</keyword>
<dbReference type="PANTHER" id="PTHR36438">
    <property type="entry name" value="IRON-SULFUR CLUSTER REPAIR PROTEIN YTFE"/>
    <property type="match status" value="1"/>
</dbReference>
<evidence type="ECO:0000313" key="6">
    <source>
        <dbReference type="EMBL" id="SMO66376.1"/>
    </source>
</evidence>
<accession>A0A521D3V1</accession>
<evidence type="ECO:0000256" key="3">
    <source>
        <dbReference type="ARBA" id="ARBA00022723"/>
    </source>
</evidence>
<keyword evidence="7" id="KW-1185">Reference proteome</keyword>
<feature type="domain" description="Hemerythrin-like" evidence="5">
    <location>
        <begin position="89"/>
        <end position="232"/>
    </location>
</feature>
<keyword evidence="4" id="KW-0408">Iron</keyword>
<reference evidence="6 7" key="1">
    <citation type="submission" date="2017-05" db="EMBL/GenBank/DDBJ databases">
        <authorList>
            <person name="Varghese N."/>
            <person name="Submissions S."/>
        </authorList>
    </citation>
    <scope>NUCLEOTIDE SEQUENCE [LARGE SCALE GENOMIC DNA]</scope>
    <source>
        <strain evidence="6 7">DSM 21985</strain>
    </source>
</reference>
<dbReference type="Gene3D" id="1.20.120.520">
    <property type="entry name" value="nmb1532 protein domain like"/>
    <property type="match status" value="1"/>
</dbReference>
<dbReference type="InterPro" id="IPR019903">
    <property type="entry name" value="RIC_family"/>
</dbReference>
<dbReference type="InterPro" id="IPR012312">
    <property type="entry name" value="Hemerythrin-like"/>
</dbReference>
<keyword evidence="2" id="KW-0963">Cytoplasm</keyword>
<organism evidence="6 7">
    <name type="scientific">Gracilimonas mengyeensis</name>
    <dbReference type="NCBI Taxonomy" id="1302730"/>
    <lineage>
        <taxon>Bacteria</taxon>
        <taxon>Pseudomonadati</taxon>
        <taxon>Balneolota</taxon>
        <taxon>Balneolia</taxon>
        <taxon>Balneolales</taxon>
        <taxon>Balneolaceae</taxon>
        <taxon>Gracilimonas</taxon>
    </lineage>
</organism>
<dbReference type="EMBL" id="FXTP01000007">
    <property type="protein sequence ID" value="SMO66376.1"/>
    <property type="molecule type" value="Genomic_DNA"/>
</dbReference>
<name>A0A521D3V1_9BACT</name>
<gene>
    <name evidence="6" type="ORF">SAMN06265219_10781</name>
</gene>
<protein>
    <submittedName>
        <fullName evidence="6">Iron-sulfur cluster repair di-iron protein</fullName>
    </submittedName>
</protein>
<dbReference type="AlphaFoldDB" id="A0A521D3V1"/>
<evidence type="ECO:0000313" key="7">
    <source>
        <dbReference type="Proteomes" id="UP000317557"/>
    </source>
</evidence>
<dbReference type="GO" id="GO:0046872">
    <property type="term" value="F:metal ion binding"/>
    <property type="evidence" value="ECO:0007669"/>
    <property type="project" value="UniProtKB-KW"/>
</dbReference>
<sequence length="241" mass="28187">MEKTESRLLAMTVSELLEQESRATDVLKNLGLPIKGNEEKSVMEVCTAQKKNEDEVLDALLRLGNGKGFEYPSGIFGWSPELVVHYLEEEHHAYTRSLIEDATGFEHRTYDVHGTQYPELNQVRWYFEKLKEKLEFHLKFQEEKFFPAVLKLFSQNGEPRDGLVQSLKNQIMLIQKDQEEIEYQIGRIAELTDSFKPPNEACTTFRLLYTTLKNLKDDLEKHHFLEEQYLISRIKSEIKIS</sequence>
<evidence type="ECO:0000256" key="2">
    <source>
        <dbReference type="ARBA" id="ARBA00022490"/>
    </source>
</evidence>
<proteinExistence type="predicted"/>
<evidence type="ECO:0000256" key="1">
    <source>
        <dbReference type="ARBA" id="ARBA00004496"/>
    </source>
</evidence>
<evidence type="ECO:0000259" key="5">
    <source>
        <dbReference type="Pfam" id="PF01814"/>
    </source>
</evidence>
<dbReference type="PANTHER" id="PTHR36438:SF1">
    <property type="entry name" value="IRON-SULFUR CLUSTER REPAIR PROTEIN YTFE"/>
    <property type="match status" value="1"/>
</dbReference>
<evidence type="ECO:0000256" key="4">
    <source>
        <dbReference type="ARBA" id="ARBA00023004"/>
    </source>
</evidence>
<dbReference type="Pfam" id="PF01814">
    <property type="entry name" value="Hemerythrin"/>
    <property type="match status" value="1"/>
</dbReference>